<sequence>MEVKDLSVQFGNEEPVLKDISFSVRKGDVLAIIGPNGAGKTVLFTALMGLISYDGDISWLKNVNLGYVPQKLPENIHLPLTVKEFFVLKSKKFLLKDNPLLQSVVHELKSVGLGEEILSRKLVNLSRGQLQRVLIAWAILGHPNVLLFDEPTAGIDIAGEDTVYNLLHKLQDERGLTILLISHDLHVVYRYANSVLCLNRTQLCFGEPRKTLTNEQIAKLYGESAFYHHDH</sequence>
<proteinExistence type="inferred from homology"/>
<dbReference type="EMBL" id="MEYV01000015">
    <property type="protein sequence ID" value="OGD39979.1"/>
    <property type="molecule type" value="Genomic_DNA"/>
</dbReference>
<evidence type="ECO:0000256" key="1">
    <source>
        <dbReference type="ARBA" id="ARBA00005417"/>
    </source>
</evidence>
<keyword evidence="2" id="KW-0813">Transport</keyword>
<feature type="domain" description="ABC transporter" evidence="5">
    <location>
        <begin position="1"/>
        <end position="225"/>
    </location>
</feature>
<keyword evidence="3" id="KW-0547">Nucleotide-binding</keyword>
<dbReference type="InterPro" id="IPR003439">
    <property type="entry name" value="ABC_transporter-like_ATP-bd"/>
</dbReference>
<organism evidence="6 7">
    <name type="scientific">Candidatus Azambacteria bacterium RIFCSPLOWO2_02_FULL_44_14</name>
    <dbReference type="NCBI Taxonomy" id="1797306"/>
    <lineage>
        <taxon>Bacteria</taxon>
        <taxon>Candidatus Azamiibacteriota</taxon>
    </lineage>
</organism>
<dbReference type="SMART" id="SM00382">
    <property type="entry name" value="AAA"/>
    <property type="match status" value="1"/>
</dbReference>
<comment type="similarity">
    <text evidence="1">Belongs to the ABC transporter superfamily.</text>
</comment>
<evidence type="ECO:0000259" key="5">
    <source>
        <dbReference type="PROSITE" id="PS50893"/>
    </source>
</evidence>
<keyword evidence="4" id="KW-0067">ATP-binding</keyword>
<comment type="caution">
    <text evidence="6">The sequence shown here is derived from an EMBL/GenBank/DDBJ whole genome shotgun (WGS) entry which is preliminary data.</text>
</comment>
<evidence type="ECO:0000313" key="7">
    <source>
        <dbReference type="Proteomes" id="UP000177197"/>
    </source>
</evidence>
<dbReference type="PANTHER" id="PTHR42734">
    <property type="entry name" value="METAL TRANSPORT SYSTEM ATP-BINDING PROTEIN TM_0124-RELATED"/>
    <property type="match status" value="1"/>
</dbReference>
<dbReference type="Proteomes" id="UP000177197">
    <property type="component" value="Unassembled WGS sequence"/>
</dbReference>
<dbReference type="GO" id="GO:0005524">
    <property type="term" value="F:ATP binding"/>
    <property type="evidence" value="ECO:0007669"/>
    <property type="project" value="UniProtKB-KW"/>
</dbReference>
<dbReference type="Gene3D" id="3.40.50.300">
    <property type="entry name" value="P-loop containing nucleotide triphosphate hydrolases"/>
    <property type="match status" value="1"/>
</dbReference>
<dbReference type="GO" id="GO:0016887">
    <property type="term" value="F:ATP hydrolysis activity"/>
    <property type="evidence" value="ECO:0007669"/>
    <property type="project" value="InterPro"/>
</dbReference>
<reference evidence="6 7" key="1">
    <citation type="journal article" date="2016" name="Nat. Commun.">
        <title>Thousands of microbial genomes shed light on interconnected biogeochemical processes in an aquifer system.</title>
        <authorList>
            <person name="Anantharaman K."/>
            <person name="Brown C.T."/>
            <person name="Hug L.A."/>
            <person name="Sharon I."/>
            <person name="Castelle C.J."/>
            <person name="Probst A.J."/>
            <person name="Thomas B.C."/>
            <person name="Singh A."/>
            <person name="Wilkins M.J."/>
            <person name="Karaoz U."/>
            <person name="Brodie E.L."/>
            <person name="Williams K.H."/>
            <person name="Hubbard S.S."/>
            <person name="Banfield J.F."/>
        </authorList>
    </citation>
    <scope>NUCLEOTIDE SEQUENCE [LARGE SCALE GENOMIC DNA]</scope>
</reference>
<dbReference type="Pfam" id="PF00005">
    <property type="entry name" value="ABC_tran"/>
    <property type="match status" value="1"/>
</dbReference>
<dbReference type="AlphaFoldDB" id="A0A1F5CAS8"/>
<dbReference type="PANTHER" id="PTHR42734:SF17">
    <property type="entry name" value="METAL TRANSPORT SYSTEM ATP-BINDING PROTEIN TM_0124-RELATED"/>
    <property type="match status" value="1"/>
</dbReference>
<dbReference type="InterPro" id="IPR027417">
    <property type="entry name" value="P-loop_NTPase"/>
</dbReference>
<name>A0A1F5CAS8_9BACT</name>
<evidence type="ECO:0000256" key="2">
    <source>
        <dbReference type="ARBA" id="ARBA00022448"/>
    </source>
</evidence>
<dbReference type="SUPFAM" id="SSF52540">
    <property type="entry name" value="P-loop containing nucleoside triphosphate hydrolases"/>
    <property type="match status" value="1"/>
</dbReference>
<dbReference type="InterPro" id="IPR003593">
    <property type="entry name" value="AAA+_ATPase"/>
</dbReference>
<evidence type="ECO:0000256" key="3">
    <source>
        <dbReference type="ARBA" id="ARBA00022741"/>
    </source>
</evidence>
<dbReference type="PROSITE" id="PS50893">
    <property type="entry name" value="ABC_TRANSPORTER_2"/>
    <property type="match status" value="1"/>
</dbReference>
<evidence type="ECO:0000313" key="6">
    <source>
        <dbReference type="EMBL" id="OGD39979.1"/>
    </source>
</evidence>
<evidence type="ECO:0000256" key="4">
    <source>
        <dbReference type="ARBA" id="ARBA00022840"/>
    </source>
</evidence>
<accession>A0A1F5CAS8</accession>
<protein>
    <recommendedName>
        <fullName evidence="5">ABC transporter domain-containing protein</fullName>
    </recommendedName>
</protein>
<gene>
    <name evidence="6" type="ORF">A3I30_02005</name>
</gene>
<dbReference type="InterPro" id="IPR050153">
    <property type="entry name" value="Metal_Ion_Import_ABC"/>
</dbReference>